<dbReference type="PROSITE" id="PS51257">
    <property type="entry name" value="PROKAR_LIPOPROTEIN"/>
    <property type="match status" value="1"/>
</dbReference>
<proteinExistence type="predicted"/>
<dbReference type="RefSeq" id="WP_147767523.1">
    <property type="nucleotide sequence ID" value="NZ_VRKQ01000010.1"/>
</dbReference>
<accession>A0A5C7GG93</accession>
<dbReference type="EMBL" id="VRKQ01000010">
    <property type="protein sequence ID" value="TXG36598.1"/>
    <property type="molecule type" value="Genomic_DNA"/>
</dbReference>
<name>A0A5C7GG93_9FLAO</name>
<dbReference type="Proteomes" id="UP000321080">
    <property type="component" value="Unassembled WGS sequence"/>
</dbReference>
<dbReference type="OrthoDB" id="1493972at2"/>
<evidence type="ECO:0008006" key="3">
    <source>
        <dbReference type="Google" id="ProtNLM"/>
    </source>
</evidence>
<dbReference type="AlphaFoldDB" id="A0A5C7GG93"/>
<gene>
    <name evidence="1" type="ORF">FUA22_08395</name>
</gene>
<sequence length="142" mass="16109">MIKVFVFALLICLLASCGKRQSKNPLVGTWKMVYAETLENDSLAIKDLTKAEFVKIINENHFAFFNQQTDSENSFYGGGGTYTLNGNNYSETLSYISVKNLRGHVFPFQIEFSGDTLIQSGIEKVEKANINRKIIEKYIKIH</sequence>
<comment type="caution">
    <text evidence="1">The sequence shown here is derived from an EMBL/GenBank/DDBJ whole genome shotgun (WGS) entry which is preliminary data.</text>
</comment>
<protein>
    <recommendedName>
        <fullName evidence="3">Lipocalin-like domain-containing protein</fullName>
    </recommendedName>
</protein>
<organism evidence="1 2">
    <name type="scientific">Seonamhaeicola maritimus</name>
    <dbReference type="NCBI Taxonomy" id="2591822"/>
    <lineage>
        <taxon>Bacteria</taxon>
        <taxon>Pseudomonadati</taxon>
        <taxon>Bacteroidota</taxon>
        <taxon>Flavobacteriia</taxon>
        <taxon>Flavobacteriales</taxon>
        <taxon>Flavobacteriaceae</taxon>
    </lineage>
</organism>
<reference evidence="1 2" key="1">
    <citation type="submission" date="2019-08" db="EMBL/GenBank/DDBJ databases">
        <title>Seonamhaeicola sediminis sp. nov., isolated from marine sediment.</title>
        <authorList>
            <person name="Cao W.R."/>
        </authorList>
    </citation>
    <scope>NUCLEOTIDE SEQUENCE [LARGE SCALE GENOMIC DNA]</scope>
    <source>
        <strain evidence="1 2">1505</strain>
    </source>
</reference>
<keyword evidence="2" id="KW-1185">Reference proteome</keyword>
<evidence type="ECO:0000313" key="1">
    <source>
        <dbReference type="EMBL" id="TXG36598.1"/>
    </source>
</evidence>
<evidence type="ECO:0000313" key="2">
    <source>
        <dbReference type="Proteomes" id="UP000321080"/>
    </source>
</evidence>
<dbReference type="Gene3D" id="2.40.128.490">
    <property type="entry name" value="Uncharacterised protein PF14869, DUF4488"/>
    <property type="match status" value="1"/>
</dbReference>